<protein>
    <recommendedName>
        <fullName evidence="3">non-specific serine/threonine protein kinase</fullName>
        <ecNumber evidence="3">2.7.11.1</ecNumber>
    </recommendedName>
</protein>
<evidence type="ECO:0000256" key="18">
    <source>
        <dbReference type="SAM" id="Phobius"/>
    </source>
</evidence>
<name>A0AAU9P599_9ASTR</name>
<keyword evidence="14 18" id="KW-0472">Membrane</keyword>
<dbReference type="InterPro" id="IPR032675">
    <property type="entry name" value="LRR_dom_sf"/>
</dbReference>
<dbReference type="InterPro" id="IPR011009">
    <property type="entry name" value="Kinase-like_dom_sf"/>
</dbReference>
<dbReference type="InterPro" id="IPR017441">
    <property type="entry name" value="Protein_kinase_ATP_BS"/>
</dbReference>
<dbReference type="FunFam" id="1.10.510.10:FF:001023">
    <property type="entry name" value="Os07g0541700 protein"/>
    <property type="match status" value="1"/>
</dbReference>
<dbReference type="GO" id="GO:0004674">
    <property type="term" value="F:protein serine/threonine kinase activity"/>
    <property type="evidence" value="ECO:0007669"/>
    <property type="project" value="UniProtKB-KW"/>
</dbReference>
<comment type="similarity">
    <text evidence="2">Belongs to the protein kinase superfamily. Ser/Thr protein kinase family.</text>
</comment>
<evidence type="ECO:0000256" key="6">
    <source>
        <dbReference type="ARBA" id="ARBA00022679"/>
    </source>
</evidence>
<evidence type="ECO:0000256" key="12">
    <source>
        <dbReference type="ARBA" id="ARBA00022840"/>
    </source>
</evidence>
<dbReference type="PROSITE" id="PS00108">
    <property type="entry name" value="PROTEIN_KINASE_ST"/>
    <property type="match status" value="1"/>
</dbReference>
<dbReference type="Gene3D" id="3.80.10.10">
    <property type="entry name" value="Ribonuclease Inhibitor"/>
    <property type="match status" value="1"/>
</dbReference>
<dbReference type="GO" id="GO:0016020">
    <property type="term" value="C:membrane"/>
    <property type="evidence" value="ECO:0007669"/>
    <property type="project" value="UniProtKB-SubCell"/>
</dbReference>
<reference evidence="20 21" key="1">
    <citation type="submission" date="2022-01" db="EMBL/GenBank/DDBJ databases">
        <authorList>
            <person name="Xiong W."/>
            <person name="Schranz E."/>
        </authorList>
    </citation>
    <scope>NUCLEOTIDE SEQUENCE [LARGE SCALE GENOMIC DNA]</scope>
</reference>
<dbReference type="InterPro" id="IPR008271">
    <property type="entry name" value="Ser/Thr_kinase_AS"/>
</dbReference>
<dbReference type="GO" id="GO:0005524">
    <property type="term" value="F:ATP binding"/>
    <property type="evidence" value="ECO:0007669"/>
    <property type="project" value="UniProtKB-UniRule"/>
</dbReference>
<dbReference type="PROSITE" id="PS50011">
    <property type="entry name" value="PROTEIN_KINASE_DOM"/>
    <property type="match status" value="1"/>
</dbReference>
<dbReference type="AlphaFoldDB" id="A0AAU9P599"/>
<keyword evidence="5" id="KW-0433">Leucine-rich repeat</keyword>
<evidence type="ECO:0000256" key="13">
    <source>
        <dbReference type="ARBA" id="ARBA00022989"/>
    </source>
</evidence>
<evidence type="ECO:0000313" key="21">
    <source>
        <dbReference type="Proteomes" id="UP001157418"/>
    </source>
</evidence>
<dbReference type="InterPro" id="IPR000719">
    <property type="entry name" value="Prot_kinase_dom"/>
</dbReference>
<evidence type="ECO:0000256" key="2">
    <source>
        <dbReference type="ARBA" id="ARBA00008684"/>
    </source>
</evidence>
<sequence length="518" mass="57664">MVQTIPVILYWFLLVFYNLLRVYGNAEADALRVLKAQLCDPTNILQSWDPISVSPCSWYHVTCDNWNRVTRVDLQNTGLSGQLVKQLGQLTSLQYLELHGSNITGRIPKELGNLTNLVSLDLYMNRLEGKALSLIFVSFCKDSRLNNNNLTGTIPISLTTIDTLEILELSNNNLSGVVPFYGSFMQFMPNSFANNPDLTLVVVPQAQAPSQSPSVGNNHTGAIVGAIAAVVVLFIALALWRDRKQQLQVDSFTFLAEEDPKVHLRQLKTFSLRELQAATHDFSNRNILGEGAFGKVYKGWLADGSLVAVKRLTDRVHGGELHFQKEVEMISMAVHRNLLRLQGFCMTSTERLLVYPYMANGSVASFLRDRQPALDWPTRKRIALGSARGLAYLHDHCDPKIIHRDVKASNILLDEEFEAVVVDFGLAKLMNYKDTHVTTAVCGTIGHIAPEYLSTGRSSEKSDVFGYGVMLLQLISGQQAYDPTRLANNHSDVLLLDWVKRLLGDKKVGDAGGCGFRR</sequence>
<evidence type="ECO:0000256" key="4">
    <source>
        <dbReference type="ARBA" id="ARBA00022527"/>
    </source>
</evidence>
<dbReference type="PROSITE" id="PS00107">
    <property type="entry name" value="PROTEIN_KINASE_ATP"/>
    <property type="match status" value="1"/>
</dbReference>
<evidence type="ECO:0000256" key="8">
    <source>
        <dbReference type="ARBA" id="ARBA00022729"/>
    </source>
</evidence>
<organism evidence="20 21">
    <name type="scientific">Lactuca virosa</name>
    <dbReference type="NCBI Taxonomy" id="75947"/>
    <lineage>
        <taxon>Eukaryota</taxon>
        <taxon>Viridiplantae</taxon>
        <taxon>Streptophyta</taxon>
        <taxon>Embryophyta</taxon>
        <taxon>Tracheophyta</taxon>
        <taxon>Spermatophyta</taxon>
        <taxon>Magnoliopsida</taxon>
        <taxon>eudicotyledons</taxon>
        <taxon>Gunneridae</taxon>
        <taxon>Pentapetalae</taxon>
        <taxon>asterids</taxon>
        <taxon>campanulids</taxon>
        <taxon>Asterales</taxon>
        <taxon>Asteraceae</taxon>
        <taxon>Cichorioideae</taxon>
        <taxon>Cichorieae</taxon>
        <taxon>Lactucinae</taxon>
        <taxon>Lactuca</taxon>
    </lineage>
</organism>
<keyword evidence="6" id="KW-0808">Transferase</keyword>
<dbReference type="SUPFAM" id="SSF52058">
    <property type="entry name" value="L domain-like"/>
    <property type="match status" value="1"/>
</dbReference>
<comment type="caution">
    <text evidence="20">The sequence shown here is derived from an EMBL/GenBank/DDBJ whole genome shotgun (WGS) entry which is preliminary data.</text>
</comment>
<evidence type="ECO:0000256" key="3">
    <source>
        <dbReference type="ARBA" id="ARBA00012513"/>
    </source>
</evidence>
<dbReference type="Gene3D" id="3.30.200.20">
    <property type="entry name" value="Phosphorylase Kinase, domain 1"/>
    <property type="match status" value="1"/>
</dbReference>
<keyword evidence="7 18" id="KW-0812">Transmembrane</keyword>
<evidence type="ECO:0000256" key="1">
    <source>
        <dbReference type="ARBA" id="ARBA00004370"/>
    </source>
</evidence>
<keyword evidence="13 18" id="KW-1133">Transmembrane helix</keyword>
<evidence type="ECO:0000256" key="16">
    <source>
        <dbReference type="ARBA" id="ARBA00048679"/>
    </source>
</evidence>
<feature type="binding site" evidence="17">
    <location>
        <position position="310"/>
    </location>
    <ligand>
        <name>ATP</name>
        <dbReference type="ChEBI" id="CHEBI:30616"/>
    </ligand>
</feature>
<gene>
    <name evidence="20" type="ORF">LVIROSA_LOCUS30915</name>
</gene>
<keyword evidence="10 17" id="KW-0547">Nucleotide-binding</keyword>
<evidence type="ECO:0000256" key="14">
    <source>
        <dbReference type="ARBA" id="ARBA00023136"/>
    </source>
</evidence>
<dbReference type="Pfam" id="PF08263">
    <property type="entry name" value="LRRNT_2"/>
    <property type="match status" value="1"/>
</dbReference>
<dbReference type="Pfam" id="PF00560">
    <property type="entry name" value="LRR_1"/>
    <property type="match status" value="2"/>
</dbReference>
<dbReference type="SMART" id="SM00220">
    <property type="entry name" value="S_TKc"/>
    <property type="match status" value="1"/>
</dbReference>
<evidence type="ECO:0000259" key="19">
    <source>
        <dbReference type="PROSITE" id="PS50011"/>
    </source>
</evidence>
<comment type="catalytic activity">
    <reaction evidence="15">
        <text>L-threonyl-[protein] + ATP = O-phospho-L-threonyl-[protein] + ADP + H(+)</text>
        <dbReference type="Rhea" id="RHEA:46608"/>
        <dbReference type="Rhea" id="RHEA-COMP:11060"/>
        <dbReference type="Rhea" id="RHEA-COMP:11605"/>
        <dbReference type="ChEBI" id="CHEBI:15378"/>
        <dbReference type="ChEBI" id="CHEBI:30013"/>
        <dbReference type="ChEBI" id="CHEBI:30616"/>
        <dbReference type="ChEBI" id="CHEBI:61977"/>
        <dbReference type="ChEBI" id="CHEBI:456216"/>
        <dbReference type="EC" id="2.7.11.1"/>
    </reaction>
</comment>
<keyword evidence="11" id="KW-0418">Kinase</keyword>
<evidence type="ECO:0000256" key="9">
    <source>
        <dbReference type="ARBA" id="ARBA00022737"/>
    </source>
</evidence>
<dbReference type="SUPFAM" id="SSF56112">
    <property type="entry name" value="Protein kinase-like (PK-like)"/>
    <property type="match status" value="1"/>
</dbReference>
<keyword evidence="12 17" id="KW-0067">ATP-binding</keyword>
<evidence type="ECO:0000256" key="10">
    <source>
        <dbReference type="ARBA" id="ARBA00022741"/>
    </source>
</evidence>
<keyword evidence="21" id="KW-1185">Reference proteome</keyword>
<feature type="transmembrane region" description="Helical" evidence="18">
    <location>
        <begin position="7"/>
        <end position="24"/>
    </location>
</feature>
<feature type="domain" description="Protein kinase" evidence="19">
    <location>
        <begin position="282"/>
        <end position="518"/>
    </location>
</feature>
<dbReference type="EC" id="2.7.11.1" evidence="3"/>
<dbReference type="Gene3D" id="1.10.510.10">
    <property type="entry name" value="Transferase(Phosphotransferase) domain 1"/>
    <property type="match status" value="1"/>
</dbReference>
<feature type="transmembrane region" description="Helical" evidence="18">
    <location>
        <begin position="221"/>
        <end position="240"/>
    </location>
</feature>
<comment type="subcellular location">
    <subcellularLocation>
        <location evidence="1">Membrane</location>
    </subcellularLocation>
</comment>
<accession>A0AAU9P599</accession>
<keyword evidence="4" id="KW-0723">Serine/threonine-protein kinase</keyword>
<dbReference type="FunFam" id="3.80.10.10:FF:000024">
    <property type="entry name" value="Somatic embryogenesis receptor kinase 1"/>
    <property type="match status" value="1"/>
</dbReference>
<evidence type="ECO:0000313" key="20">
    <source>
        <dbReference type="EMBL" id="CAH1445127.1"/>
    </source>
</evidence>
<evidence type="ECO:0000256" key="5">
    <source>
        <dbReference type="ARBA" id="ARBA00022614"/>
    </source>
</evidence>
<comment type="catalytic activity">
    <reaction evidence="16">
        <text>L-seryl-[protein] + ATP = O-phospho-L-seryl-[protein] + ADP + H(+)</text>
        <dbReference type="Rhea" id="RHEA:17989"/>
        <dbReference type="Rhea" id="RHEA-COMP:9863"/>
        <dbReference type="Rhea" id="RHEA-COMP:11604"/>
        <dbReference type="ChEBI" id="CHEBI:15378"/>
        <dbReference type="ChEBI" id="CHEBI:29999"/>
        <dbReference type="ChEBI" id="CHEBI:30616"/>
        <dbReference type="ChEBI" id="CHEBI:83421"/>
        <dbReference type="ChEBI" id="CHEBI:456216"/>
        <dbReference type="EC" id="2.7.11.1"/>
    </reaction>
</comment>
<dbReference type="PANTHER" id="PTHR47988">
    <property type="entry name" value="SOMATIC EMBRYOGENESIS RECEPTOR KINASE 1"/>
    <property type="match status" value="1"/>
</dbReference>
<keyword evidence="8" id="KW-0732">Signal</keyword>
<evidence type="ECO:0000256" key="7">
    <source>
        <dbReference type="ARBA" id="ARBA00022692"/>
    </source>
</evidence>
<proteinExistence type="inferred from homology"/>
<evidence type="ECO:0000256" key="11">
    <source>
        <dbReference type="ARBA" id="ARBA00022777"/>
    </source>
</evidence>
<evidence type="ECO:0000256" key="17">
    <source>
        <dbReference type="PROSITE-ProRule" id="PRU10141"/>
    </source>
</evidence>
<dbReference type="Proteomes" id="UP001157418">
    <property type="component" value="Unassembled WGS sequence"/>
</dbReference>
<dbReference type="Pfam" id="PF00069">
    <property type="entry name" value="Pkinase"/>
    <property type="match status" value="1"/>
</dbReference>
<evidence type="ECO:0000256" key="15">
    <source>
        <dbReference type="ARBA" id="ARBA00047899"/>
    </source>
</evidence>
<dbReference type="InterPro" id="IPR001611">
    <property type="entry name" value="Leu-rich_rpt"/>
</dbReference>
<keyword evidence="9" id="KW-0677">Repeat</keyword>
<dbReference type="EMBL" id="CAKMRJ010005523">
    <property type="protein sequence ID" value="CAH1445127.1"/>
    <property type="molecule type" value="Genomic_DNA"/>
</dbReference>
<dbReference type="FunFam" id="3.30.200.20:FF:000015">
    <property type="entry name" value="Somatic embryogenesis receptor kinase 1"/>
    <property type="match status" value="1"/>
</dbReference>
<dbReference type="InterPro" id="IPR013210">
    <property type="entry name" value="LRR_N_plant-typ"/>
</dbReference>